<dbReference type="InterPro" id="IPR045180">
    <property type="entry name" value="La_dom_prot"/>
</dbReference>
<dbReference type="SMART" id="SM00684">
    <property type="entry name" value="DM15"/>
    <property type="match status" value="3"/>
</dbReference>
<dbReference type="FunFam" id="1.10.10.10:FF:000131">
    <property type="entry name" value="la-related protein 1B isoform X2"/>
    <property type="match status" value="1"/>
</dbReference>
<evidence type="ECO:0000313" key="5">
    <source>
        <dbReference type="EMBL" id="KAK3017828.1"/>
    </source>
</evidence>
<sequence>MVMAEGEGSGDDQMEVGGPPKSPWKTPPLADAANASADSDAWPALSDAQRAKATDVPAPSPLPDAPATPKLVHVMGKIDRVCDRRIRRKSGEQQKSHGRGNFNPLHKHSPLRQQKPGSKRNTNGVPPFHAPLPYHQQAIPPAFHTVVPLPQFPVPGYAYQPGLRPFPSIETHLVKSGGEIPTPAFVPPVNGSVQPPPRGDPSTYANFSSRGPKIPEPGGHLNLAWHSQQSIGPRTFIRPPFFAPSPGFIGGPAFPGPPGSIYYLPAATPGSTRVPHPFFAPPPLSSGAPALPAETLTLRGNIAKQIDYYFSDENLRNDHYLRSLMDTHGWVPISIIADFKRVKHMSTDIPFILDALQSSNVVEVQGNKVRRRDEWSRWIPTCTEEKSPSAGKPQDLEFGEVKTRDTSIDDLPSKKYHTVELSLPNKVTENTLAKTNSEPSRENILVDGGTQAFVIVNGDSSRGLSSESVVMHPGLADGAGSHVEAAKFVDHGRQCKSMEVPPNMSAQKPDNLHDDFASTFLFDEELELEHKPITDHVSSPRRIDDEDEVMVVNDRAVERLVIVTRNSRTGEGCGAGVQESESISKELASAINDGLYFYEQELKAKRFIQRKTNSSNEIRVVNTRSSGNAMSVSNPKASENSISGGGSEGSGNTISQRKQNKGFSKQQSIHKQRLFSGNSKNHGVGRNSLGFISESPPSNSVGFFFGTTPPDNPGLRPSKLSGDPRGNLSGSSPPVGSMPKSFPPFQHPSHQLLEENGFKQQKYLKYQKRCLSERKKSGIGCSEEDFPGSVPEMLREMNTLYRFWSYFLRDIFVPSMYNEFRKLSLEDASSNYYYGVECLFRFYSYGLEKEFREDLYEDFEQLTLEFYKKGNLYGLEKYWAFHHYYGQRDHKAPLKKHHELDRLLKEEYRSLSDFNKAKGKATAAKEESH</sequence>
<reference evidence="5" key="1">
    <citation type="submission" date="2022-12" db="EMBL/GenBank/DDBJ databases">
        <title>Draft genome assemblies for two species of Escallonia (Escalloniales).</title>
        <authorList>
            <person name="Chanderbali A."/>
            <person name="Dervinis C."/>
            <person name="Anghel I."/>
            <person name="Soltis D."/>
            <person name="Soltis P."/>
            <person name="Zapata F."/>
        </authorList>
    </citation>
    <scope>NUCLEOTIDE SEQUENCE</scope>
    <source>
        <strain evidence="5">UCBG64.0493</strain>
        <tissue evidence="5">Leaf</tissue>
    </source>
</reference>
<dbReference type="SMART" id="SM00715">
    <property type="entry name" value="LA"/>
    <property type="match status" value="1"/>
</dbReference>
<gene>
    <name evidence="5" type="ORF">RJ639_003430</name>
</gene>
<dbReference type="Pfam" id="PF21071">
    <property type="entry name" value="LARP1_HEAT"/>
    <property type="match status" value="1"/>
</dbReference>
<evidence type="ECO:0000256" key="3">
    <source>
        <dbReference type="SAM" id="MobiDB-lite"/>
    </source>
</evidence>
<feature type="compositionally biased region" description="Low complexity" evidence="3">
    <location>
        <begin position="30"/>
        <end position="41"/>
    </location>
</feature>
<evidence type="ECO:0000256" key="1">
    <source>
        <dbReference type="ARBA" id="ARBA00022884"/>
    </source>
</evidence>
<organism evidence="5 6">
    <name type="scientific">Escallonia herrerae</name>
    <dbReference type="NCBI Taxonomy" id="1293975"/>
    <lineage>
        <taxon>Eukaryota</taxon>
        <taxon>Viridiplantae</taxon>
        <taxon>Streptophyta</taxon>
        <taxon>Embryophyta</taxon>
        <taxon>Tracheophyta</taxon>
        <taxon>Spermatophyta</taxon>
        <taxon>Magnoliopsida</taxon>
        <taxon>eudicotyledons</taxon>
        <taxon>Gunneridae</taxon>
        <taxon>Pentapetalae</taxon>
        <taxon>asterids</taxon>
        <taxon>campanulids</taxon>
        <taxon>Escalloniales</taxon>
        <taxon>Escalloniaceae</taxon>
        <taxon>Escallonia</taxon>
    </lineage>
</organism>
<dbReference type="CDD" id="cd07323">
    <property type="entry name" value="LAM"/>
    <property type="match status" value="1"/>
</dbReference>
<evidence type="ECO:0000256" key="2">
    <source>
        <dbReference type="PROSITE-ProRule" id="PRU00332"/>
    </source>
</evidence>
<proteinExistence type="predicted"/>
<feature type="compositionally biased region" description="Polar residues" evidence="3">
    <location>
        <begin position="111"/>
        <end position="124"/>
    </location>
</feature>
<keyword evidence="6" id="KW-1185">Reference proteome</keyword>
<dbReference type="AlphaFoldDB" id="A0AA88W1Y0"/>
<dbReference type="Gene3D" id="1.10.10.10">
    <property type="entry name" value="Winged helix-like DNA-binding domain superfamily/Winged helix DNA-binding domain"/>
    <property type="match status" value="1"/>
</dbReference>
<dbReference type="InterPro" id="IPR036390">
    <property type="entry name" value="WH_DNA-bd_sf"/>
</dbReference>
<protein>
    <recommendedName>
        <fullName evidence="4">HTH La-type RNA-binding domain-containing protein</fullName>
    </recommendedName>
</protein>
<feature type="region of interest" description="Disordered" evidence="3">
    <location>
        <begin position="1"/>
        <end position="71"/>
    </location>
</feature>
<comment type="caution">
    <text evidence="5">The sequence shown here is derived from an EMBL/GenBank/DDBJ whole genome shotgun (WGS) entry which is preliminary data.</text>
</comment>
<dbReference type="PROSITE" id="PS50961">
    <property type="entry name" value="HTH_LA"/>
    <property type="match status" value="1"/>
</dbReference>
<dbReference type="GO" id="GO:0000339">
    <property type="term" value="F:RNA cap binding"/>
    <property type="evidence" value="ECO:0007669"/>
    <property type="project" value="InterPro"/>
</dbReference>
<dbReference type="PANTHER" id="PTHR22792:SF101">
    <property type="entry name" value="LA-RELATED PROTEIN 1A"/>
    <property type="match status" value="1"/>
</dbReference>
<feature type="compositionally biased region" description="Polar residues" evidence="3">
    <location>
        <begin position="619"/>
        <end position="637"/>
    </location>
</feature>
<dbReference type="SUPFAM" id="SSF46785">
    <property type="entry name" value="Winged helix' DNA-binding domain"/>
    <property type="match status" value="1"/>
</dbReference>
<feature type="region of interest" description="Disordered" evidence="3">
    <location>
        <begin position="619"/>
        <end position="743"/>
    </location>
</feature>
<dbReference type="EMBL" id="JAVXUP010000976">
    <property type="protein sequence ID" value="KAK3017828.1"/>
    <property type="molecule type" value="Genomic_DNA"/>
</dbReference>
<dbReference type="PANTHER" id="PTHR22792">
    <property type="entry name" value="LUPUS LA PROTEIN-RELATED"/>
    <property type="match status" value="1"/>
</dbReference>
<evidence type="ECO:0000259" key="4">
    <source>
        <dbReference type="PROSITE" id="PS50961"/>
    </source>
</evidence>
<accession>A0AA88W1Y0</accession>
<dbReference type="InterPro" id="IPR006607">
    <property type="entry name" value="DM15"/>
</dbReference>
<feature type="domain" description="HTH La-type RNA-binding" evidence="4">
    <location>
        <begin position="292"/>
        <end position="381"/>
    </location>
</feature>
<dbReference type="GO" id="GO:0048255">
    <property type="term" value="P:mRNA stabilization"/>
    <property type="evidence" value="ECO:0007669"/>
    <property type="project" value="InterPro"/>
</dbReference>
<dbReference type="InterPro" id="IPR036388">
    <property type="entry name" value="WH-like_DNA-bd_sf"/>
</dbReference>
<dbReference type="Pfam" id="PF05383">
    <property type="entry name" value="La"/>
    <property type="match status" value="1"/>
</dbReference>
<feature type="compositionally biased region" description="Basic and acidic residues" evidence="3">
    <location>
        <begin position="85"/>
        <end position="95"/>
    </location>
</feature>
<name>A0AA88W1Y0_9ASTE</name>
<evidence type="ECO:0000313" key="6">
    <source>
        <dbReference type="Proteomes" id="UP001188597"/>
    </source>
</evidence>
<keyword evidence="1 2" id="KW-0694">RNA-binding</keyword>
<dbReference type="InterPro" id="IPR006630">
    <property type="entry name" value="La_HTH"/>
</dbReference>
<dbReference type="Proteomes" id="UP001188597">
    <property type="component" value="Unassembled WGS sequence"/>
</dbReference>
<feature type="region of interest" description="Disordered" evidence="3">
    <location>
        <begin position="85"/>
        <end position="130"/>
    </location>
</feature>